<dbReference type="InterPro" id="IPR047202">
    <property type="entry name" value="Lipocalin_Blc-like_dom"/>
</dbReference>
<gene>
    <name evidence="4" type="ORF">FOY51_21545</name>
</gene>
<dbReference type="OrthoDB" id="594739at2"/>
<evidence type="ECO:0000313" key="4">
    <source>
        <dbReference type="EMBL" id="KAA0020181.1"/>
    </source>
</evidence>
<dbReference type="Gene3D" id="2.40.128.20">
    <property type="match status" value="1"/>
</dbReference>
<evidence type="ECO:0000313" key="5">
    <source>
        <dbReference type="Proteomes" id="UP000322244"/>
    </source>
</evidence>
<dbReference type="PIRSF" id="PIRSF036893">
    <property type="entry name" value="Lipocalin_ApoD"/>
    <property type="match status" value="1"/>
</dbReference>
<dbReference type="Proteomes" id="UP000322244">
    <property type="component" value="Unassembled WGS sequence"/>
</dbReference>
<dbReference type="GO" id="GO:0006950">
    <property type="term" value="P:response to stress"/>
    <property type="evidence" value="ECO:0007669"/>
    <property type="project" value="UniProtKB-ARBA"/>
</dbReference>
<dbReference type="InterPro" id="IPR000566">
    <property type="entry name" value="Lipocln_cytosolic_FA-bd_dom"/>
</dbReference>
<dbReference type="CDD" id="cd19438">
    <property type="entry name" value="lipocalin_Blc-like"/>
    <property type="match status" value="1"/>
</dbReference>
<organism evidence="4 5">
    <name type="scientific">Antrihabitans cavernicola</name>
    <dbReference type="NCBI Taxonomy" id="2495913"/>
    <lineage>
        <taxon>Bacteria</taxon>
        <taxon>Bacillati</taxon>
        <taxon>Actinomycetota</taxon>
        <taxon>Actinomycetes</taxon>
        <taxon>Mycobacteriales</taxon>
        <taxon>Nocardiaceae</taxon>
        <taxon>Antrihabitans</taxon>
    </lineage>
</organism>
<dbReference type="AlphaFoldDB" id="A0A5A7S449"/>
<comment type="caution">
    <text evidence="4">The sequence shown here is derived from an EMBL/GenBank/DDBJ whole genome shotgun (WGS) entry which is preliminary data.</text>
</comment>
<dbReference type="InterPro" id="IPR012674">
    <property type="entry name" value="Calycin"/>
</dbReference>
<dbReference type="RefSeq" id="WP_149432332.1">
    <property type="nucleotide sequence ID" value="NZ_VLNY01000013.1"/>
</dbReference>
<dbReference type="PANTHER" id="PTHR10612:SF34">
    <property type="entry name" value="APOLIPOPROTEIN D"/>
    <property type="match status" value="1"/>
</dbReference>
<evidence type="ECO:0000256" key="2">
    <source>
        <dbReference type="PIRNR" id="PIRNR036893"/>
    </source>
</evidence>
<keyword evidence="2" id="KW-0732">Signal</keyword>
<feature type="signal peptide" evidence="2">
    <location>
        <begin position="1"/>
        <end position="27"/>
    </location>
</feature>
<feature type="chain" id="PRO_5023585211" evidence="2">
    <location>
        <begin position="28"/>
        <end position="198"/>
    </location>
</feature>
<keyword evidence="5" id="KW-1185">Reference proteome</keyword>
<accession>A0A5A7S449</accession>
<evidence type="ECO:0000256" key="1">
    <source>
        <dbReference type="ARBA" id="ARBA00006889"/>
    </source>
</evidence>
<feature type="domain" description="Lipocalin/cytosolic fatty-acid binding" evidence="3">
    <location>
        <begin position="36"/>
        <end position="178"/>
    </location>
</feature>
<name>A0A5A7S449_9NOCA</name>
<proteinExistence type="inferred from homology"/>
<reference evidence="4 5" key="1">
    <citation type="submission" date="2019-07" db="EMBL/GenBank/DDBJ databases">
        <title>Rhodococcus cavernicolus sp. nov., isolated from a cave.</title>
        <authorList>
            <person name="Lee S.D."/>
        </authorList>
    </citation>
    <scope>NUCLEOTIDE SEQUENCE [LARGE SCALE GENOMIC DNA]</scope>
    <source>
        <strain evidence="4 5">C1-24</strain>
    </source>
</reference>
<dbReference type="EMBL" id="VLNY01000013">
    <property type="protein sequence ID" value="KAA0020181.1"/>
    <property type="molecule type" value="Genomic_DNA"/>
</dbReference>
<dbReference type="InterPro" id="IPR022271">
    <property type="entry name" value="Lipocalin_ApoD"/>
</dbReference>
<dbReference type="PANTHER" id="PTHR10612">
    <property type="entry name" value="APOLIPOPROTEIN D"/>
    <property type="match status" value="1"/>
</dbReference>
<protein>
    <submittedName>
        <fullName evidence="4">Lipocalin family protein</fullName>
    </submittedName>
</protein>
<comment type="similarity">
    <text evidence="1 2">Belongs to the calycin superfamily. Lipocalin family.</text>
</comment>
<dbReference type="Pfam" id="PF08212">
    <property type="entry name" value="Lipocalin_2"/>
    <property type="match status" value="1"/>
</dbReference>
<sequence length="198" mass="21237">MRATIVRTALVGLVATFAVLGSGSASAEPLGPIPKLDVQRYLGTWNQLAALPQPYNLNCARDTQANYTLDPQGNVTVHNTCTTWQGGKNDILGKATINDKVTNAQLHVSFPDVPFQSDPNGPTNYIVTAIAPDYSWALVGDPNRLSGFVLSRTTALTPQQWKDVRSAIRTAGYNECVFLTSPTPGGLNQIAPLCTLPQ</sequence>
<dbReference type="SUPFAM" id="SSF50814">
    <property type="entry name" value="Lipocalins"/>
    <property type="match status" value="1"/>
</dbReference>
<evidence type="ECO:0000259" key="3">
    <source>
        <dbReference type="Pfam" id="PF08212"/>
    </source>
</evidence>